<evidence type="ECO:0000313" key="3">
    <source>
        <dbReference type="Proteomes" id="UP000299084"/>
    </source>
</evidence>
<accession>A0A5N4E0R9</accession>
<keyword evidence="3" id="KW-1185">Reference proteome</keyword>
<feature type="region of interest" description="Disordered" evidence="1">
    <location>
        <begin position="97"/>
        <end position="117"/>
    </location>
</feature>
<organism evidence="2 3">
    <name type="scientific">Camelus dromedarius</name>
    <name type="common">Dromedary</name>
    <name type="synonym">Arabian camel</name>
    <dbReference type="NCBI Taxonomy" id="9838"/>
    <lineage>
        <taxon>Eukaryota</taxon>
        <taxon>Metazoa</taxon>
        <taxon>Chordata</taxon>
        <taxon>Craniata</taxon>
        <taxon>Vertebrata</taxon>
        <taxon>Euteleostomi</taxon>
        <taxon>Mammalia</taxon>
        <taxon>Eutheria</taxon>
        <taxon>Laurasiatheria</taxon>
        <taxon>Artiodactyla</taxon>
        <taxon>Tylopoda</taxon>
        <taxon>Camelidae</taxon>
        <taxon>Camelus</taxon>
    </lineage>
</organism>
<name>A0A5N4E0R9_CAMDR</name>
<dbReference type="Proteomes" id="UP000299084">
    <property type="component" value="Unassembled WGS sequence"/>
</dbReference>
<sequence length="143" mass="15535">MTFTSLRCLVMRAGVREINDPISRSFLPLISCWAPHLLSPPKASSCSCPWGIQPGGQLLSDLRKKPQPLCNLISEATARHFGHILIVRAEALGGMVGTDREGKGGGKPRSVSETRRRDNQDCATGLLEANAAFSLQCLFHPCH</sequence>
<evidence type="ECO:0000313" key="2">
    <source>
        <dbReference type="EMBL" id="KAB1276870.1"/>
    </source>
</evidence>
<reference evidence="2 3" key="1">
    <citation type="journal article" date="2019" name="Mol. Ecol. Resour.">
        <title>Improving Illumina assemblies with Hi-C and long reads: an example with the North African dromedary.</title>
        <authorList>
            <person name="Elbers J.P."/>
            <person name="Rogers M.F."/>
            <person name="Perelman P.L."/>
            <person name="Proskuryakova A.A."/>
            <person name="Serdyukova N.A."/>
            <person name="Johnson W.E."/>
            <person name="Horin P."/>
            <person name="Corander J."/>
            <person name="Murphy D."/>
            <person name="Burger P.A."/>
        </authorList>
    </citation>
    <scope>NUCLEOTIDE SEQUENCE [LARGE SCALE GENOMIC DNA]</scope>
    <source>
        <strain evidence="2">Drom800</strain>
        <tissue evidence="2">Blood</tissue>
    </source>
</reference>
<comment type="caution">
    <text evidence="2">The sequence shown here is derived from an EMBL/GenBank/DDBJ whole genome shotgun (WGS) entry which is preliminary data.</text>
</comment>
<evidence type="ECO:0000256" key="1">
    <source>
        <dbReference type="SAM" id="MobiDB-lite"/>
    </source>
</evidence>
<dbReference type="EMBL" id="JWIN03000006">
    <property type="protein sequence ID" value="KAB1276870.1"/>
    <property type="molecule type" value="Genomic_DNA"/>
</dbReference>
<gene>
    <name evidence="2" type="ORF">Cadr_000005885</name>
</gene>
<dbReference type="AlphaFoldDB" id="A0A5N4E0R9"/>
<feature type="compositionally biased region" description="Basic and acidic residues" evidence="1">
    <location>
        <begin position="98"/>
        <end position="117"/>
    </location>
</feature>
<protein>
    <submittedName>
        <fullName evidence="2">Uncharacterized protein</fullName>
    </submittedName>
</protein>
<proteinExistence type="predicted"/>